<proteinExistence type="inferred from homology"/>
<gene>
    <name evidence="6" type="ORF">NK6_291</name>
</gene>
<dbReference type="GO" id="GO:0003677">
    <property type="term" value="F:DNA binding"/>
    <property type="evidence" value="ECO:0007669"/>
    <property type="project" value="UniProtKB-KW"/>
</dbReference>
<dbReference type="EMBL" id="AP014685">
    <property type="protein sequence ID" value="BAR53479.1"/>
    <property type="molecule type" value="Genomic_DNA"/>
</dbReference>
<evidence type="ECO:0000256" key="3">
    <source>
        <dbReference type="ARBA" id="ARBA00023125"/>
    </source>
</evidence>
<evidence type="ECO:0000256" key="4">
    <source>
        <dbReference type="ARBA" id="ARBA00023172"/>
    </source>
</evidence>
<evidence type="ECO:0000313" key="6">
    <source>
        <dbReference type="EMBL" id="BAR53479.1"/>
    </source>
</evidence>
<feature type="domain" description="Tyr recombinase" evidence="5">
    <location>
        <begin position="195"/>
        <end position="375"/>
    </location>
</feature>
<dbReference type="InterPro" id="IPR002104">
    <property type="entry name" value="Integrase_catalytic"/>
</dbReference>
<keyword evidence="2" id="KW-0229">DNA integration</keyword>
<dbReference type="Proteomes" id="UP000063308">
    <property type="component" value="Chromosome"/>
</dbReference>
<evidence type="ECO:0000259" key="5">
    <source>
        <dbReference type="PROSITE" id="PS51898"/>
    </source>
</evidence>
<organism evidence="6 7">
    <name type="scientific">Bradyrhizobium diazoefficiens</name>
    <dbReference type="NCBI Taxonomy" id="1355477"/>
    <lineage>
        <taxon>Bacteria</taxon>
        <taxon>Pseudomonadati</taxon>
        <taxon>Pseudomonadota</taxon>
        <taxon>Alphaproteobacteria</taxon>
        <taxon>Hyphomicrobiales</taxon>
        <taxon>Nitrobacteraceae</taxon>
        <taxon>Bradyrhizobium</taxon>
    </lineage>
</organism>
<comment type="similarity">
    <text evidence="1">Belongs to the 'phage' integrase family.</text>
</comment>
<dbReference type="Gene3D" id="1.10.150.130">
    <property type="match status" value="1"/>
</dbReference>
<protein>
    <submittedName>
        <fullName evidence="6">Site-specific integrase/recombinase</fullName>
    </submittedName>
</protein>
<sequence>MRTQPTKVELTDLMLRRLILTAREQKCPRYALWDKRQEHLALRVAPTGRLIWNFVYQHHGQSRWHKFGSFPNIGVADARKLCRKLVVQVDDGGDPQADRMAQRKEGTVEELIPDYVKDRKNGPQGKAWKQTERLLVNHVQPSWGKLRPGEIREPDMQSLLRKYAGKPAMQNAVRNAASVFLTWTKGESKLNKLKPRERNLSEAELARWWAEFETAGIPGRALQVLLLTGQRPVEVARMRTEHIDKEGWWEQPGQPEEKTKWPGVKNKKDHRVFVLEPARVIIESMGTKGFVFTGPTGVGAVRSLDKTMREISRQLGESGIQPARPHDLRRTFATIASSLNFSTELVNRLQNHLPTDVGSVHYNKYDYAKERAAAMAAVADRIMAVLGRSEPNVLTPNFAKRAS</sequence>
<dbReference type="Pfam" id="PF13356">
    <property type="entry name" value="Arm-DNA-bind_3"/>
    <property type="match status" value="1"/>
</dbReference>
<dbReference type="SUPFAM" id="SSF56349">
    <property type="entry name" value="DNA breaking-rejoining enzymes"/>
    <property type="match status" value="1"/>
</dbReference>
<dbReference type="PANTHER" id="PTHR30629:SF2">
    <property type="entry name" value="PROPHAGE INTEGRASE INTS-RELATED"/>
    <property type="match status" value="1"/>
</dbReference>
<keyword evidence="4" id="KW-0233">DNA recombination</keyword>
<keyword evidence="3" id="KW-0238">DNA-binding</keyword>
<evidence type="ECO:0000256" key="2">
    <source>
        <dbReference type="ARBA" id="ARBA00022908"/>
    </source>
</evidence>
<dbReference type="GO" id="GO:0015074">
    <property type="term" value="P:DNA integration"/>
    <property type="evidence" value="ECO:0007669"/>
    <property type="project" value="UniProtKB-KW"/>
</dbReference>
<dbReference type="InterPro" id="IPR050808">
    <property type="entry name" value="Phage_Integrase"/>
</dbReference>
<evidence type="ECO:0000256" key="1">
    <source>
        <dbReference type="ARBA" id="ARBA00008857"/>
    </source>
</evidence>
<dbReference type="Gene3D" id="1.10.443.10">
    <property type="entry name" value="Intergrase catalytic core"/>
    <property type="match status" value="1"/>
</dbReference>
<accession>A0A0E4BJQ1</accession>
<dbReference type="PANTHER" id="PTHR30629">
    <property type="entry name" value="PROPHAGE INTEGRASE"/>
    <property type="match status" value="1"/>
</dbReference>
<name>A0A0E4BJQ1_9BRAD</name>
<dbReference type="InterPro" id="IPR011010">
    <property type="entry name" value="DNA_brk_join_enz"/>
</dbReference>
<dbReference type="InterPro" id="IPR025166">
    <property type="entry name" value="Integrase_DNA_bind_dom"/>
</dbReference>
<dbReference type="InterPro" id="IPR010998">
    <property type="entry name" value="Integrase_recombinase_N"/>
</dbReference>
<dbReference type="InterPro" id="IPR013762">
    <property type="entry name" value="Integrase-like_cat_sf"/>
</dbReference>
<dbReference type="AlphaFoldDB" id="A0A0E4BJQ1"/>
<dbReference type="Pfam" id="PF00589">
    <property type="entry name" value="Phage_integrase"/>
    <property type="match status" value="1"/>
</dbReference>
<dbReference type="GO" id="GO:0006310">
    <property type="term" value="P:DNA recombination"/>
    <property type="evidence" value="ECO:0007669"/>
    <property type="project" value="UniProtKB-KW"/>
</dbReference>
<dbReference type="PROSITE" id="PS51898">
    <property type="entry name" value="TYR_RECOMBINASE"/>
    <property type="match status" value="1"/>
</dbReference>
<evidence type="ECO:0000313" key="7">
    <source>
        <dbReference type="Proteomes" id="UP000063308"/>
    </source>
</evidence>
<dbReference type="Gene3D" id="3.30.160.390">
    <property type="entry name" value="Integrase, DNA-binding domain"/>
    <property type="match status" value="1"/>
</dbReference>
<reference evidence="6 7" key="1">
    <citation type="submission" date="2014-11" db="EMBL/GenBank/DDBJ databases">
        <title>Symbiosis island explosion on the genome of extra-slow-growing strains of soybean bradyrhizobia with massive insertion sequences.</title>
        <authorList>
            <person name="Iida T."/>
            <person name="Minamisawa K."/>
        </authorList>
    </citation>
    <scope>NUCLEOTIDE SEQUENCE [LARGE SCALE GENOMIC DNA]</scope>
    <source>
        <strain evidence="6 7">NK6</strain>
    </source>
</reference>
<dbReference type="InterPro" id="IPR038488">
    <property type="entry name" value="Integrase_DNA-bd_sf"/>
</dbReference>